<proteinExistence type="predicted"/>
<dbReference type="SUPFAM" id="SSF140566">
    <property type="entry name" value="FlgN-like"/>
    <property type="match status" value="1"/>
</dbReference>
<name>A0AA95MVD7_9BACI</name>
<dbReference type="Proteomes" id="UP001178288">
    <property type="component" value="Chromosome"/>
</dbReference>
<evidence type="ECO:0000256" key="1">
    <source>
        <dbReference type="ARBA" id="ARBA00022795"/>
    </source>
</evidence>
<sequence length="156" mass="17537">MNKLTEALQTLADLHEALVETAKKKQQILISAELNPLLSILAEESKLIKKIQVADQKRTAILGEQANQHSLAELIEREPDDAVKKEWSDLYTHLKSLLAEIEQVNLTNQQLIKQSLTFTNYMIEQMVPSSNGTGVYSPMAGTQEKQESVRFFDAKA</sequence>
<protein>
    <submittedName>
        <fullName evidence="2">Flagellar protein FlgN</fullName>
    </submittedName>
</protein>
<dbReference type="Gene3D" id="1.20.58.300">
    <property type="entry name" value="FlgN-like"/>
    <property type="match status" value="1"/>
</dbReference>
<dbReference type="EMBL" id="CP126114">
    <property type="protein sequence ID" value="WHY88388.1"/>
    <property type="molecule type" value="Genomic_DNA"/>
</dbReference>
<reference evidence="2" key="1">
    <citation type="submission" date="2023-05" db="EMBL/GenBank/DDBJ databases">
        <title>Comparative genomics of Bacillaceae isolates and their secondary metabolite potential.</title>
        <authorList>
            <person name="Song L."/>
            <person name="Nielsen L.J."/>
            <person name="Mohite O."/>
            <person name="Xu X."/>
            <person name="Weber T."/>
            <person name="Kovacs A.T."/>
        </authorList>
    </citation>
    <scope>NUCLEOTIDE SEQUENCE</scope>
    <source>
        <strain evidence="2">XLM17</strain>
    </source>
</reference>
<dbReference type="InterPro" id="IPR007809">
    <property type="entry name" value="FlgN-like"/>
</dbReference>
<dbReference type="AlphaFoldDB" id="A0AA95MVD7"/>
<keyword evidence="2" id="KW-0282">Flagellum</keyword>
<dbReference type="Pfam" id="PF05130">
    <property type="entry name" value="FlgN"/>
    <property type="match status" value="1"/>
</dbReference>
<accession>A0AA95MVD7</accession>
<keyword evidence="2" id="KW-0969">Cilium</keyword>
<dbReference type="KEGG" id="nnv:QNH39_11345"/>
<dbReference type="RefSeq" id="WP_066086165.1">
    <property type="nucleotide sequence ID" value="NZ_CP126114.1"/>
</dbReference>
<keyword evidence="3" id="KW-1185">Reference proteome</keyword>
<keyword evidence="2" id="KW-0966">Cell projection</keyword>
<dbReference type="InterPro" id="IPR036679">
    <property type="entry name" value="FlgN-like_sf"/>
</dbReference>
<evidence type="ECO:0000313" key="3">
    <source>
        <dbReference type="Proteomes" id="UP001178288"/>
    </source>
</evidence>
<evidence type="ECO:0000313" key="2">
    <source>
        <dbReference type="EMBL" id="WHY88388.1"/>
    </source>
</evidence>
<keyword evidence="1" id="KW-1005">Bacterial flagellum biogenesis</keyword>
<gene>
    <name evidence="2" type="ORF">QNH39_11345</name>
</gene>
<organism evidence="2 3">
    <name type="scientific">Neobacillus novalis</name>
    <dbReference type="NCBI Taxonomy" id="220687"/>
    <lineage>
        <taxon>Bacteria</taxon>
        <taxon>Bacillati</taxon>
        <taxon>Bacillota</taxon>
        <taxon>Bacilli</taxon>
        <taxon>Bacillales</taxon>
        <taxon>Bacillaceae</taxon>
        <taxon>Neobacillus</taxon>
    </lineage>
</organism>
<dbReference type="GO" id="GO:0044780">
    <property type="term" value="P:bacterial-type flagellum assembly"/>
    <property type="evidence" value="ECO:0007669"/>
    <property type="project" value="InterPro"/>
</dbReference>